<gene>
    <name evidence="1" type="ORF">HPB47_011642</name>
</gene>
<dbReference type="Proteomes" id="UP000805193">
    <property type="component" value="Unassembled WGS sequence"/>
</dbReference>
<protein>
    <submittedName>
        <fullName evidence="1">Uncharacterized protein</fullName>
    </submittedName>
</protein>
<keyword evidence="2" id="KW-1185">Reference proteome</keyword>
<evidence type="ECO:0000313" key="2">
    <source>
        <dbReference type="Proteomes" id="UP000805193"/>
    </source>
</evidence>
<evidence type="ECO:0000313" key="1">
    <source>
        <dbReference type="EMBL" id="KAG0411244.1"/>
    </source>
</evidence>
<dbReference type="EMBL" id="JABSTQ010011450">
    <property type="protein sequence ID" value="KAG0411244.1"/>
    <property type="molecule type" value="Genomic_DNA"/>
</dbReference>
<sequence>MEPSPDKTQYMVVARPRDHRKGIADLIRLEINGQEISRRPHIKILGVAFEETARTTRWIPELQKSWAQGLKLIRKITSKSWGADEKTLRILTEAAFTLTPKALYSCNWLNLTSQHGKKLERLNYQLMRAVTGLPKYTAIEDLRKEAQMNTIEERAEAQNIAQFQRLERTEHGRKLLAILGYDMRGRPPLEEPQPPWQDNTITDHKPMPKTLNQGKRARAARLHASWCETNATDELRYTDAAKTENATTTSCRRQLELASGGAWTCVFCGGSLKRPVFCLRVRMWLRFKLLALVTHVLRLCFGKLKDLGPAFYLAHFVLHRMKGAGGAGLPCTREGTDALWWTHAELTDRRGVLMGWCPGLSVTVLVRGRVGSGAHGVQGLGVLTAGGLAIEAIRASHDSEAAGVHLEPSQQQVDLIDGLRLGNTTYQGVYTARGMHHVSSAIRLTGRSRKVQLPMDVYQRAARLLSSSTEFTMLATIKQELRNVGTILSFSEGANRFFELQSSGRKDEIRLHYSHGNGELVETFPYRLADNTWHRLAVALSGDSVEVFVDCNRIYSRVIKKLDLNTANRNLSLWLGQRNLKHYYFNGVLQDVKVVFRPHGFLLQCPQLDTECPTCGQFQELQQSVNQLKTYIINLTQRLIEAEERIASVEQCECQKSCRVNGTVRPDGSIWKQDCDICTCAQGKVECRPISCPTPPCKHPVLQPGECCPSCLKRCFLKQVLYDHGEQVTQKCVQCNCSDGQMTCRRIDQKTCPPLTCPESQRFSVPGECCMFCPGVDYCGRGHDCDVNATCINLQTKYACQCNTGYKGNGRSCEDVDECLKEGGFDGHHCQESTRCVNTPGAYTCECLPGFLRVDAYNCEEHDECASNEHNCHKDARCINTMGSYKCECLPGYRGDGITCEPICNQTCLNGGKCAAPNVCNCRRGYKGSSCEIDVNECSENLHQCHKNSNCINMPGWYYCECHRGFQSNKDDDFGASCEDIDECSLGTHTCHSTATCVNLEGSFQCICADNATCSFNCDHLGMERINGEVWPIGPGSCTTCACRNGVVDCRKARCDCSDPRTDLECCPQCDRSSFCEHQEAPIKFANGERWIYQCQICECLFGEVDCWSMECPHVACSNPVQRAGDCCPYCEDDPCDTGANGTRSPRGCTYMGRLYQTGERVPLAQDPCTSCKCSDGQLCCMYSTNCLGNVSLVAAQGTLHNRESITEQGTRKRAAGDASWKSLGHISESEIARRTTATTAAATTTTASRIARRHRLLYGHKAPSTTARVYRRTRVLQRMSRTGPGGH</sequence>
<proteinExistence type="predicted"/>
<reference evidence="1 2" key="1">
    <citation type="journal article" date="2020" name="Cell">
        <title>Large-Scale Comparative Analyses of Tick Genomes Elucidate Their Genetic Diversity and Vector Capacities.</title>
        <authorList>
            <consortium name="Tick Genome and Microbiome Consortium (TIGMIC)"/>
            <person name="Jia N."/>
            <person name="Wang J."/>
            <person name="Shi W."/>
            <person name="Du L."/>
            <person name="Sun Y."/>
            <person name="Zhan W."/>
            <person name="Jiang J.F."/>
            <person name="Wang Q."/>
            <person name="Zhang B."/>
            <person name="Ji P."/>
            <person name="Bell-Sakyi L."/>
            <person name="Cui X.M."/>
            <person name="Yuan T.T."/>
            <person name="Jiang B.G."/>
            <person name="Yang W.F."/>
            <person name="Lam T.T."/>
            <person name="Chang Q.C."/>
            <person name="Ding S.J."/>
            <person name="Wang X.J."/>
            <person name="Zhu J.G."/>
            <person name="Ruan X.D."/>
            <person name="Zhao L."/>
            <person name="Wei J.T."/>
            <person name="Ye R.Z."/>
            <person name="Que T.C."/>
            <person name="Du C.H."/>
            <person name="Zhou Y.H."/>
            <person name="Cheng J.X."/>
            <person name="Dai P.F."/>
            <person name="Guo W.B."/>
            <person name="Han X.H."/>
            <person name="Huang E.J."/>
            <person name="Li L.F."/>
            <person name="Wei W."/>
            <person name="Gao Y.C."/>
            <person name="Liu J.Z."/>
            <person name="Shao H.Z."/>
            <person name="Wang X."/>
            <person name="Wang C.C."/>
            <person name="Yang T.C."/>
            <person name="Huo Q.B."/>
            <person name="Li W."/>
            <person name="Chen H.Y."/>
            <person name="Chen S.E."/>
            <person name="Zhou L.G."/>
            <person name="Ni X.B."/>
            <person name="Tian J.H."/>
            <person name="Sheng Y."/>
            <person name="Liu T."/>
            <person name="Pan Y.S."/>
            <person name="Xia L.Y."/>
            <person name="Li J."/>
            <person name="Zhao F."/>
            <person name="Cao W.C."/>
        </authorList>
    </citation>
    <scope>NUCLEOTIDE SEQUENCE [LARGE SCALE GENOMIC DNA]</scope>
    <source>
        <strain evidence="1">Iper-2018</strain>
    </source>
</reference>
<organism evidence="1 2">
    <name type="scientific">Ixodes persulcatus</name>
    <name type="common">Taiga tick</name>
    <dbReference type="NCBI Taxonomy" id="34615"/>
    <lineage>
        <taxon>Eukaryota</taxon>
        <taxon>Metazoa</taxon>
        <taxon>Ecdysozoa</taxon>
        <taxon>Arthropoda</taxon>
        <taxon>Chelicerata</taxon>
        <taxon>Arachnida</taxon>
        <taxon>Acari</taxon>
        <taxon>Parasitiformes</taxon>
        <taxon>Ixodida</taxon>
        <taxon>Ixodoidea</taxon>
        <taxon>Ixodidae</taxon>
        <taxon>Ixodinae</taxon>
        <taxon>Ixodes</taxon>
    </lineage>
</organism>
<name>A0AC60NVS9_IXOPE</name>
<accession>A0AC60NVS9</accession>
<comment type="caution">
    <text evidence="1">The sequence shown here is derived from an EMBL/GenBank/DDBJ whole genome shotgun (WGS) entry which is preliminary data.</text>
</comment>